<name>A0A1X7SEK8_AMPQE</name>
<dbReference type="InParanoid" id="A0A1X7SEK8"/>
<sequence length="55" mass="5664">KGSANGQFQYPHDIAIDNQGLLYDGKFVGQFGTIGSGSGQLNRPTGITIDAAAPV</sequence>
<dbReference type="Gene3D" id="2.120.10.30">
    <property type="entry name" value="TolB, C-terminal domain"/>
    <property type="match status" value="1"/>
</dbReference>
<evidence type="ECO:0000313" key="1">
    <source>
        <dbReference type="EnsemblMetazoa" id="Aqu2.1.00493_001"/>
    </source>
</evidence>
<dbReference type="InterPro" id="IPR011042">
    <property type="entry name" value="6-blade_b-propeller_TolB-like"/>
</dbReference>
<protein>
    <submittedName>
        <fullName evidence="1">Uncharacterized protein</fullName>
    </submittedName>
</protein>
<proteinExistence type="predicted"/>
<dbReference type="EnsemblMetazoa" id="Aqu2.1.00493_001">
    <property type="protein sequence ID" value="Aqu2.1.00493_001"/>
    <property type="gene ID" value="Aqu2.1.00493"/>
</dbReference>
<reference evidence="1" key="1">
    <citation type="submission" date="2017-05" db="UniProtKB">
        <authorList>
            <consortium name="EnsemblMetazoa"/>
        </authorList>
    </citation>
    <scope>IDENTIFICATION</scope>
</reference>
<organism evidence="1">
    <name type="scientific">Amphimedon queenslandica</name>
    <name type="common">Sponge</name>
    <dbReference type="NCBI Taxonomy" id="400682"/>
    <lineage>
        <taxon>Eukaryota</taxon>
        <taxon>Metazoa</taxon>
        <taxon>Porifera</taxon>
        <taxon>Demospongiae</taxon>
        <taxon>Heteroscleromorpha</taxon>
        <taxon>Haplosclerida</taxon>
        <taxon>Niphatidae</taxon>
        <taxon>Amphimedon</taxon>
    </lineage>
</organism>
<accession>A0A1X7SEK8</accession>
<dbReference type="AlphaFoldDB" id="A0A1X7SEK8"/>